<sequence length="138" mass="14850">MSLSIESPIDIRNSEKALAPSTTVLISVDEFQTTRGNSQPAGLLNIQSHQTKLDAIFGSALVEQFQRSRSAGGAGPVRATANRRAIPTEKSDAYGARVPPHPSADARISLGRNLRWCQYVSLFIVVGGLMELFGVVEI</sequence>
<comment type="caution">
    <text evidence="2">The sequence shown here is derived from an EMBL/GenBank/DDBJ whole genome shotgun (WGS) entry which is preliminary data.</text>
</comment>
<evidence type="ECO:0000313" key="2">
    <source>
        <dbReference type="EMBL" id="KAF7275051.1"/>
    </source>
</evidence>
<evidence type="ECO:0000313" key="3">
    <source>
        <dbReference type="Proteomes" id="UP000625711"/>
    </source>
</evidence>
<proteinExistence type="predicted"/>
<reference evidence="2" key="1">
    <citation type="submission" date="2020-08" db="EMBL/GenBank/DDBJ databases">
        <title>Genome sequencing and assembly of the red palm weevil Rhynchophorus ferrugineus.</title>
        <authorList>
            <person name="Dias G.B."/>
            <person name="Bergman C.M."/>
            <person name="Manee M."/>
        </authorList>
    </citation>
    <scope>NUCLEOTIDE SEQUENCE</scope>
    <source>
        <strain evidence="2">AA-2017</strain>
        <tissue evidence="2">Whole larva</tissue>
    </source>
</reference>
<keyword evidence="3" id="KW-1185">Reference proteome</keyword>
<organism evidence="2 3">
    <name type="scientific">Rhynchophorus ferrugineus</name>
    <name type="common">Red palm weevil</name>
    <name type="synonym">Curculio ferrugineus</name>
    <dbReference type="NCBI Taxonomy" id="354439"/>
    <lineage>
        <taxon>Eukaryota</taxon>
        <taxon>Metazoa</taxon>
        <taxon>Ecdysozoa</taxon>
        <taxon>Arthropoda</taxon>
        <taxon>Hexapoda</taxon>
        <taxon>Insecta</taxon>
        <taxon>Pterygota</taxon>
        <taxon>Neoptera</taxon>
        <taxon>Endopterygota</taxon>
        <taxon>Coleoptera</taxon>
        <taxon>Polyphaga</taxon>
        <taxon>Cucujiformia</taxon>
        <taxon>Curculionidae</taxon>
        <taxon>Dryophthorinae</taxon>
        <taxon>Rhynchophorus</taxon>
    </lineage>
</organism>
<dbReference type="EMBL" id="JAACXV010011491">
    <property type="protein sequence ID" value="KAF7275051.1"/>
    <property type="molecule type" value="Genomic_DNA"/>
</dbReference>
<evidence type="ECO:0000256" key="1">
    <source>
        <dbReference type="SAM" id="MobiDB-lite"/>
    </source>
</evidence>
<gene>
    <name evidence="2" type="ORF">GWI33_012234</name>
</gene>
<feature type="region of interest" description="Disordered" evidence="1">
    <location>
        <begin position="69"/>
        <end position="98"/>
    </location>
</feature>
<dbReference type="AlphaFoldDB" id="A0A834M7R8"/>
<protein>
    <submittedName>
        <fullName evidence="2">Uncharacterized protein</fullName>
    </submittedName>
</protein>
<dbReference type="Proteomes" id="UP000625711">
    <property type="component" value="Unassembled WGS sequence"/>
</dbReference>
<name>A0A834M7R8_RHYFE</name>
<accession>A0A834M7R8</accession>